<evidence type="ECO:0000313" key="3">
    <source>
        <dbReference type="Proteomes" id="UP000041254"/>
    </source>
</evidence>
<dbReference type="VEuPathDB" id="CryptoDB:Vbra_7002"/>
<gene>
    <name evidence="2" type="ORF">Vbra_7002</name>
</gene>
<feature type="region of interest" description="Disordered" evidence="1">
    <location>
        <begin position="1"/>
        <end position="21"/>
    </location>
</feature>
<evidence type="ECO:0000256" key="1">
    <source>
        <dbReference type="SAM" id="MobiDB-lite"/>
    </source>
</evidence>
<protein>
    <submittedName>
        <fullName evidence="2">Uncharacterized protein</fullName>
    </submittedName>
</protein>
<proteinExistence type="predicted"/>
<evidence type="ECO:0000313" key="2">
    <source>
        <dbReference type="EMBL" id="CEL93238.1"/>
    </source>
</evidence>
<dbReference type="AlphaFoldDB" id="A0A0G4ED25"/>
<name>A0A0G4ED25_VITBC</name>
<organism evidence="2 3">
    <name type="scientific">Vitrella brassicaformis (strain CCMP3155)</name>
    <dbReference type="NCBI Taxonomy" id="1169540"/>
    <lineage>
        <taxon>Eukaryota</taxon>
        <taxon>Sar</taxon>
        <taxon>Alveolata</taxon>
        <taxon>Colpodellida</taxon>
        <taxon>Vitrellaceae</taxon>
        <taxon>Vitrella</taxon>
    </lineage>
</organism>
<feature type="region of interest" description="Disordered" evidence="1">
    <location>
        <begin position="46"/>
        <end position="65"/>
    </location>
</feature>
<dbReference type="Proteomes" id="UP000041254">
    <property type="component" value="Unassembled WGS sequence"/>
</dbReference>
<sequence>MADQNEGPPMKRQKAAETLIARAGKEARPKLELCAADLVSVEKLTDKGAQRESTKVPTLNQQQPAKNVPKDYVGFKDLETMVDGKIMEGYQLMDTPHERVGPAVLTRFARGGKTRTLQEIGKMLQERQIPTLFITFNDLTAIDNDERQNITALQSVLMRIAWGAATEATVQKVIENAKKAGTSPTARNWTVSNFDFSEWIQAACIRKDEVEAWLQDQPLILLIDEFNQLLTKDLLDELKMADENTLARESDQAEEVAAFISKSFLKAELSFFGVFQPCRDGGRWA</sequence>
<keyword evidence="3" id="KW-1185">Reference proteome</keyword>
<accession>A0A0G4ED25</accession>
<dbReference type="InParanoid" id="A0A0G4ED25"/>
<reference evidence="2 3" key="1">
    <citation type="submission" date="2014-11" db="EMBL/GenBank/DDBJ databases">
        <authorList>
            <person name="Zhu J."/>
            <person name="Qi W."/>
            <person name="Song R."/>
        </authorList>
    </citation>
    <scope>NUCLEOTIDE SEQUENCE [LARGE SCALE GENOMIC DNA]</scope>
</reference>
<dbReference type="EMBL" id="CDMY01000149">
    <property type="protein sequence ID" value="CEL93238.1"/>
    <property type="molecule type" value="Genomic_DNA"/>
</dbReference>
<dbReference type="PhylomeDB" id="A0A0G4ED25"/>
<feature type="compositionally biased region" description="Polar residues" evidence="1">
    <location>
        <begin position="55"/>
        <end position="65"/>
    </location>
</feature>